<reference evidence="2 3" key="2">
    <citation type="submission" date="2024-07" db="EMBL/GenBank/DDBJ databases">
        <authorList>
            <person name="Akdeniz Z."/>
        </authorList>
    </citation>
    <scope>NUCLEOTIDE SEQUENCE [LARGE SCALE GENOMIC DNA]</scope>
</reference>
<evidence type="ECO:0000313" key="2">
    <source>
        <dbReference type="EMBL" id="CAL6040400.1"/>
    </source>
</evidence>
<protein>
    <submittedName>
        <fullName evidence="2">Hypothetical_protein</fullName>
    </submittedName>
</protein>
<accession>A0AA86PY90</accession>
<dbReference type="EMBL" id="CATOUU010000776">
    <property type="protein sequence ID" value="CAI9947483.1"/>
    <property type="molecule type" value="Genomic_DNA"/>
</dbReference>
<gene>
    <name evidence="1" type="ORF">HINF_LOCUS35128</name>
    <name evidence="2" type="ORF">HINF_LOCUS38317</name>
</gene>
<evidence type="ECO:0000313" key="1">
    <source>
        <dbReference type="EMBL" id="CAI9947483.1"/>
    </source>
</evidence>
<dbReference type="Proteomes" id="UP001642409">
    <property type="component" value="Unassembled WGS sequence"/>
</dbReference>
<evidence type="ECO:0000313" key="3">
    <source>
        <dbReference type="Proteomes" id="UP001642409"/>
    </source>
</evidence>
<sequence length="105" mass="12530">MIENILLMKVSVYQINVQNQLKQRISQGITNRTEWLANKTKRDISRISFGNQQYIRHLYSVLFVRLGTQSTCETLPYIWTRTCSRPGHVHEFLLQIYNILRLMRC</sequence>
<name>A0AA86PY90_9EUKA</name>
<reference evidence="1" key="1">
    <citation type="submission" date="2023-06" db="EMBL/GenBank/DDBJ databases">
        <authorList>
            <person name="Kurt Z."/>
        </authorList>
    </citation>
    <scope>NUCLEOTIDE SEQUENCE</scope>
</reference>
<dbReference type="AlphaFoldDB" id="A0AA86PY90"/>
<keyword evidence="3" id="KW-1185">Reference proteome</keyword>
<comment type="caution">
    <text evidence="1">The sequence shown here is derived from an EMBL/GenBank/DDBJ whole genome shotgun (WGS) entry which is preliminary data.</text>
</comment>
<dbReference type="EMBL" id="CAXDID020000145">
    <property type="protein sequence ID" value="CAL6040400.1"/>
    <property type="molecule type" value="Genomic_DNA"/>
</dbReference>
<organism evidence="1">
    <name type="scientific">Hexamita inflata</name>
    <dbReference type="NCBI Taxonomy" id="28002"/>
    <lineage>
        <taxon>Eukaryota</taxon>
        <taxon>Metamonada</taxon>
        <taxon>Diplomonadida</taxon>
        <taxon>Hexamitidae</taxon>
        <taxon>Hexamitinae</taxon>
        <taxon>Hexamita</taxon>
    </lineage>
</organism>
<proteinExistence type="predicted"/>